<dbReference type="GeneID" id="38665977"/>
<dbReference type="CDD" id="cd03801">
    <property type="entry name" value="GT4_PimA-like"/>
    <property type="match status" value="1"/>
</dbReference>
<dbReference type="GO" id="GO:0016757">
    <property type="term" value="F:glycosyltransferase activity"/>
    <property type="evidence" value="ECO:0007669"/>
    <property type="project" value="UniProtKB-KW"/>
</dbReference>
<proteinExistence type="predicted"/>
<reference evidence="4" key="3">
    <citation type="journal article" date="2019" name="BMC Res. Notes">
        <title>Complete genome sequence of the Sulfodiicoccus acidiphilus strain HS-1T, the first crenarchaeon that lacks polB3, isolated from an acidic hot spring in Ohwaku-dani, Hakone, Japan.</title>
        <authorList>
            <person name="Sakai H.D."/>
            <person name="Kurosawa N."/>
        </authorList>
    </citation>
    <scope>NUCLEOTIDE SEQUENCE</scope>
    <source>
        <strain evidence="4">HS-1</strain>
    </source>
</reference>
<keyword evidence="1" id="KW-0328">Glycosyltransferase</keyword>
<dbReference type="EMBL" id="BMQS01000032">
    <property type="protein sequence ID" value="GGU05019.1"/>
    <property type="molecule type" value="Genomic_DNA"/>
</dbReference>
<organism evidence="4 6">
    <name type="scientific">Sulfodiicoccus acidiphilus</name>
    <dbReference type="NCBI Taxonomy" id="1670455"/>
    <lineage>
        <taxon>Archaea</taxon>
        <taxon>Thermoproteota</taxon>
        <taxon>Thermoprotei</taxon>
        <taxon>Sulfolobales</taxon>
        <taxon>Sulfolobaceae</taxon>
        <taxon>Sulfodiicoccus</taxon>
    </lineage>
</organism>
<evidence type="ECO:0000256" key="1">
    <source>
        <dbReference type="ARBA" id="ARBA00022676"/>
    </source>
</evidence>
<reference evidence="5" key="1">
    <citation type="journal article" date="2014" name="Int. J. Syst. Evol. Microbiol.">
        <title>Complete genome sequence of Corynebacterium casei LMG S-19264T (=DSM 44701T), isolated from a smear-ripened cheese.</title>
        <authorList>
            <consortium name="US DOE Joint Genome Institute (JGI-PGF)"/>
            <person name="Walter F."/>
            <person name="Albersmeier A."/>
            <person name="Kalinowski J."/>
            <person name="Ruckert C."/>
        </authorList>
    </citation>
    <scope>NUCLEOTIDE SEQUENCE</scope>
    <source>
        <strain evidence="5">JCM 31740</strain>
    </source>
</reference>
<reference evidence="5" key="4">
    <citation type="submission" date="2020-09" db="EMBL/GenBank/DDBJ databases">
        <authorList>
            <person name="Sun Q."/>
            <person name="Ohkuma M."/>
        </authorList>
    </citation>
    <scope>NUCLEOTIDE SEQUENCE</scope>
    <source>
        <strain evidence="5">JCM 31740</strain>
    </source>
</reference>
<keyword evidence="6" id="KW-1185">Reference proteome</keyword>
<sequence>MSPTTVIVASMRVKLIATRNRVDGKFRTAISLRLQHPPGDVEYEVFEGYPRLPPTFNGYERSWRTAINWTLRFATQPLIPVRGEVVHSFFLDNLYIPRGKWVTELDQPISTFFTEYAKLSGLSKRVGELLFRTLNRRAVVVTWTEWSADGLKADGLEDVRIIPPPMETGFRRPHSKSTILFVGLDYDRKGGEVAEHVFLSIGKEHRKIWIGQPRRRLKDVEYVNPLPRERLRELLMETDVLLFPSQVEAYGFTMLEAMSVGVPVVSSDYGSLPETLQGGGELCERRDVRCFLESSKELLDSPELNRKLGSAGRRVVESRHSPGEVGRKLAELYTSLAE</sequence>
<dbReference type="AlphaFoldDB" id="A0A348B1N0"/>
<dbReference type="Gene3D" id="3.40.50.2000">
    <property type="entry name" value="Glycogen Phosphorylase B"/>
    <property type="match status" value="1"/>
</dbReference>
<keyword evidence="2 4" id="KW-0808">Transferase</keyword>
<dbReference type="InterPro" id="IPR001296">
    <property type="entry name" value="Glyco_trans_1"/>
</dbReference>
<dbReference type="KEGG" id="sacd:HS1genome_0471"/>
<dbReference type="Pfam" id="PF00534">
    <property type="entry name" value="Glycos_transf_1"/>
    <property type="match status" value="1"/>
</dbReference>
<protein>
    <submittedName>
        <fullName evidence="4">Glycosyl transferase family 1</fullName>
    </submittedName>
</protein>
<evidence type="ECO:0000313" key="6">
    <source>
        <dbReference type="Proteomes" id="UP000276741"/>
    </source>
</evidence>
<accession>A0A348B1N0</accession>
<name>A0A348B1N0_9CREN</name>
<evidence type="ECO:0000256" key="2">
    <source>
        <dbReference type="ARBA" id="ARBA00022679"/>
    </source>
</evidence>
<dbReference type="PANTHER" id="PTHR12526:SF640">
    <property type="entry name" value="COLANIC ACID BIOSYNTHESIS GLYCOSYLTRANSFERASE WCAL-RELATED"/>
    <property type="match status" value="1"/>
</dbReference>
<dbReference type="RefSeq" id="WP_158613679.1">
    <property type="nucleotide sequence ID" value="NZ_AP018553.1"/>
</dbReference>
<evidence type="ECO:0000313" key="4">
    <source>
        <dbReference type="EMBL" id="BBD72082.1"/>
    </source>
</evidence>
<evidence type="ECO:0000259" key="3">
    <source>
        <dbReference type="Pfam" id="PF00534"/>
    </source>
</evidence>
<dbReference type="PANTHER" id="PTHR12526">
    <property type="entry name" value="GLYCOSYLTRANSFERASE"/>
    <property type="match status" value="1"/>
</dbReference>
<dbReference type="OrthoDB" id="132546at2157"/>
<dbReference type="SUPFAM" id="SSF53756">
    <property type="entry name" value="UDP-Glycosyltransferase/glycogen phosphorylase"/>
    <property type="match status" value="1"/>
</dbReference>
<dbReference type="Proteomes" id="UP000276741">
    <property type="component" value="Chromosome"/>
</dbReference>
<gene>
    <name evidence="5" type="ORF">GCM10007116_21930</name>
    <name evidence="4" type="ORF">HS1genome_0471</name>
</gene>
<dbReference type="Proteomes" id="UP000616143">
    <property type="component" value="Unassembled WGS sequence"/>
</dbReference>
<dbReference type="EMBL" id="AP018553">
    <property type="protein sequence ID" value="BBD72082.1"/>
    <property type="molecule type" value="Genomic_DNA"/>
</dbReference>
<evidence type="ECO:0000313" key="5">
    <source>
        <dbReference type="EMBL" id="GGU05019.1"/>
    </source>
</evidence>
<reference evidence="6" key="2">
    <citation type="submission" date="2018-04" db="EMBL/GenBank/DDBJ databases">
        <title>Complete genome sequence of Sulfodiicoccus acidiphilus strain HS-1.</title>
        <authorList>
            <person name="Sakai H.D."/>
            <person name="Kurosawa N."/>
        </authorList>
    </citation>
    <scope>NUCLEOTIDE SEQUENCE [LARGE SCALE GENOMIC DNA]</scope>
    <source>
        <strain evidence="6">HS-1</strain>
    </source>
</reference>
<feature type="domain" description="Glycosyl transferase family 1" evidence="3">
    <location>
        <begin position="218"/>
        <end position="314"/>
    </location>
</feature>